<evidence type="ECO:0000313" key="1">
    <source>
        <dbReference type="EMBL" id="HJA78877.1"/>
    </source>
</evidence>
<accession>A0A9D2HMF9</accession>
<gene>
    <name evidence="1" type="ORF">H9784_04810</name>
</gene>
<proteinExistence type="predicted"/>
<dbReference type="SUPFAM" id="SSF48452">
    <property type="entry name" value="TPR-like"/>
    <property type="match status" value="1"/>
</dbReference>
<reference evidence="1" key="1">
    <citation type="journal article" date="2021" name="PeerJ">
        <title>Extensive microbial diversity within the chicken gut microbiome revealed by metagenomics and culture.</title>
        <authorList>
            <person name="Gilroy R."/>
            <person name="Ravi A."/>
            <person name="Getino M."/>
            <person name="Pursley I."/>
            <person name="Horton D.L."/>
            <person name="Alikhan N.F."/>
            <person name="Baker D."/>
            <person name="Gharbi K."/>
            <person name="Hall N."/>
            <person name="Watson M."/>
            <person name="Adriaenssens E.M."/>
            <person name="Foster-Nyarko E."/>
            <person name="Jarju S."/>
            <person name="Secka A."/>
            <person name="Antonio M."/>
            <person name="Oren A."/>
            <person name="Chaudhuri R.R."/>
            <person name="La Ragione R."/>
            <person name="Hildebrand F."/>
            <person name="Pallen M.J."/>
        </authorList>
    </citation>
    <scope>NUCLEOTIDE SEQUENCE</scope>
    <source>
        <strain evidence="1">5032</strain>
    </source>
</reference>
<organism evidence="1 2">
    <name type="scientific">Candidatus Desulfovibrio intestinavium</name>
    <dbReference type="NCBI Taxonomy" id="2838534"/>
    <lineage>
        <taxon>Bacteria</taxon>
        <taxon>Pseudomonadati</taxon>
        <taxon>Thermodesulfobacteriota</taxon>
        <taxon>Desulfovibrionia</taxon>
        <taxon>Desulfovibrionales</taxon>
        <taxon>Desulfovibrionaceae</taxon>
        <taxon>Desulfovibrio</taxon>
    </lineage>
</organism>
<name>A0A9D2HMF9_9BACT</name>
<dbReference type="EMBL" id="DWZD01000032">
    <property type="protein sequence ID" value="HJA78877.1"/>
    <property type="molecule type" value="Genomic_DNA"/>
</dbReference>
<dbReference type="Proteomes" id="UP000823821">
    <property type="component" value="Unassembled WGS sequence"/>
</dbReference>
<sequence>MTEKIEWYKEVLEIEPNSKVFLPLAHLYVAGNAIDEAVAVLEHGLSRHPEHMEARLFLIELLYKSGRQEACGMHVREMSRLFASYAHFWQAWAVCLRTAGESPEMSTALRLMAVNFLHGPISLSAIMEKGLDAVLGELTPAAARVADRVLAPAEGQAATAPVAPHAAAVAPEAPVPSAMTEVAAAAAEINDDDVLPADLPLPRDADLDMPVGFAAADAPSPVAPRPVIAPAAQADGHAEEEEGFSLRTRSMAEVLAEQGDVQGALDIYQELAASAVSPEESADLRQRIATLNARLTGQTVLEPVAEQPAEAAPGKEKLINVLEALAERVEARAQN</sequence>
<evidence type="ECO:0008006" key="3">
    <source>
        <dbReference type="Google" id="ProtNLM"/>
    </source>
</evidence>
<dbReference type="AlphaFoldDB" id="A0A9D2HMF9"/>
<dbReference type="Gene3D" id="1.25.40.10">
    <property type="entry name" value="Tetratricopeptide repeat domain"/>
    <property type="match status" value="1"/>
</dbReference>
<reference evidence="1" key="2">
    <citation type="submission" date="2021-04" db="EMBL/GenBank/DDBJ databases">
        <authorList>
            <person name="Gilroy R."/>
        </authorList>
    </citation>
    <scope>NUCLEOTIDE SEQUENCE</scope>
    <source>
        <strain evidence="1">5032</strain>
    </source>
</reference>
<protein>
    <recommendedName>
        <fullName evidence="3">Tetratricopeptide repeat protein</fullName>
    </recommendedName>
</protein>
<dbReference type="InterPro" id="IPR011990">
    <property type="entry name" value="TPR-like_helical_dom_sf"/>
</dbReference>
<evidence type="ECO:0000313" key="2">
    <source>
        <dbReference type="Proteomes" id="UP000823821"/>
    </source>
</evidence>
<comment type="caution">
    <text evidence="1">The sequence shown here is derived from an EMBL/GenBank/DDBJ whole genome shotgun (WGS) entry which is preliminary data.</text>
</comment>